<name>A0A0G4QBL3_9GAMM</name>
<dbReference type="NCBIfam" id="NF007980">
    <property type="entry name" value="PRK10707.1"/>
    <property type="match status" value="1"/>
</dbReference>
<organism evidence="8 9">
    <name type="scientific">Proteus penneri</name>
    <dbReference type="NCBI Taxonomy" id="102862"/>
    <lineage>
        <taxon>Bacteria</taxon>
        <taxon>Pseudomonadati</taxon>
        <taxon>Pseudomonadota</taxon>
        <taxon>Gammaproteobacteria</taxon>
        <taxon>Enterobacterales</taxon>
        <taxon>Morganellaceae</taxon>
        <taxon>Proteus</taxon>
    </lineage>
</organism>
<comment type="cofactor">
    <cofactor evidence="1">
        <name>Mn(2+)</name>
        <dbReference type="ChEBI" id="CHEBI:29035"/>
    </cofactor>
</comment>
<evidence type="ECO:0000256" key="6">
    <source>
        <dbReference type="ARBA" id="ARBA00023211"/>
    </source>
</evidence>
<dbReference type="GO" id="GO:0010945">
    <property type="term" value="F:coenzyme A diphosphatase activity"/>
    <property type="evidence" value="ECO:0007669"/>
    <property type="project" value="InterPro"/>
</dbReference>
<keyword evidence="3" id="KW-0479">Metal-binding</keyword>
<dbReference type="PROSITE" id="PS51462">
    <property type="entry name" value="NUDIX"/>
    <property type="match status" value="1"/>
</dbReference>
<dbReference type="AlphaFoldDB" id="A0A0G4QBL3"/>
<dbReference type="CDD" id="cd03426">
    <property type="entry name" value="NUDIX_CoAse_Nudt7"/>
    <property type="match status" value="1"/>
</dbReference>
<dbReference type="InterPro" id="IPR015797">
    <property type="entry name" value="NUDIX_hydrolase-like_dom_sf"/>
</dbReference>
<evidence type="ECO:0000256" key="5">
    <source>
        <dbReference type="ARBA" id="ARBA00022842"/>
    </source>
</evidence>
<gene>
    <name evidence="8" type="ORF">BN1804_02414</name>
</gene>
<comment type="cofactor">
    <cofactor evidence="2">
        <name>Mg(2+)</name>
        <dbReference type="ChEBI" id="CHEBI:18420"/>
    </cofactor>
</comment>
<evidence type="ECO:0000256" key="2">
    <source>
        <dbReference type="ARBA" id="ARBA00001946"/>
    </source>
</evidence>
<dbReference type="EMBL" id="CVRY01000004">
    <property type="protein sequence ID" value="CRL63253.1"/>
    <property type="molecule type" value="Genomic_DNA"/>
</dbReference>
<proteinExistence type="predicted"/>
<evidence type="ECO:0000259" key="7">
    <source>
        <dbReference type="PROSITE" id="PS51462"/>
    </source>
</evidence>
<evidence type="ECO:0000313" key="9">
    <source>
        <dbReference type="Proteomes" id="UP000183920"/>
    </source>
</evidence>
<evidence type="ECO:0000256" key="1">
    <source>
        <dbReference type="ARBA" id="ARBA00001936"/>
    </source>
</evidence>
<reference evidence="9" key="1">
    <citation type="submission" date="2015-06" db="EMBL/GenBank/DDBJ databases">
        <authorList>
            <person name="Urmite Genomes"/>
        </authorList>
    </citation>
    <scope>NUCLEOTIDE SEQUENCE [LARGE SCALE GENOMIC DNA]</scope>
    <source>
        <strain evidence="9">CSUR P1867</strain>
    </source>
</reference>
<evidence type="ECO:0000313" key="8">
    <source>
        <dbReference type="EMBL" id="CRL63253.1"/>
    </source>
</evidence>
<dbReference type="Pfam" id="PF00293">
    <property type="entry name" value="NUDIX"/>
    <property type="match status" value="1"/>
</dbReference>
<keyword evidence="5" id="KW-0460">Magnesium</keyword>
<dbReference type="PANTHER" id="PTHR12992">
    <property type="entry name" value="NUDIX HYDROLASE"/>
    <property type="match status" value="1"/>
</dbReference>
<protein>
    <submittedName>
        <fullName evidence="8">Putative NUDIX hydrolase</fullName>
    </submittedName>
</protein>
<dbReference type="GO" id="GO:0046872">
    <property type="term" value="F:metal ion binding"/>
    <property type="evidence" value="ECO:0007669"/>
    <property type="project" value="UniProtKB-KW"/>
</dbReference>
<keyword evidence="6" id="KW-0464">Manganese</keyword>
<dbReference type="PANTHER" id="PTHR12992:SF11">
    <property type="entry name" value="MITOCHONDRIAL COENZYME A DIPHOSPHATASE NUDT8"/>
    <property type="match status" value="1"/>
</dbReference>
<evidence type="ECO:0000256" key="4">
    <source>
        <dbReference type="ARBA" id="ARBA00022801"/>
    </source>
</evidence>
<dbReference type="Gene3D" id="3.90.79.10">
    <property type="entry name" value="Nucleoside Triphosphate Pyrophosphohydrolase"/>
    <property type="match status" value="1"/>
</dbReference>
<evidence type="ECO:0000256" key="3">
    <source>
        <dbReference type="ARBA" id="ARBA00022723"/>
    </source>
</evidence>
<keyword evidence="4 8" id="KW-0378">Hydrolase</keyword>
<dbReference type="InterPro" id="IPR000086">
    <property type="entry name" value="NUDIX_hydrolase_dom"/>
</dbReference>
<feature type="domain" description="Nudix hydrolase" evidence="7">
    <location>
        <begin position="27"/>
        <end position="163"/>
    </location>
</feature>
<dbReference type="RefSeq" id="WP_072064226.1">
    <property type="nucleotide sequence ID" value="NZ_CVRY01000004.1"/>
</dbReference>
<dbReference type="SUPFAM" id="SSF55811">
    <property type="entry name" value="Nudix"/>
    <property type="match status" value="1"/>
</dbReference>
<dbReference type="Proteomes" id="UP000183920">
    <property type="component" value="Unassembled WGS sequence"/>
</dbReference>
<accession>A0A0G4QBL3</accession>
<sequence length="187" mass="20504">MTPIDTFINRFQLTLPDDKVNQSLHTQKSAAVLLPIINKPNPTLLLTERASTLRSHAGQVALPGGKRDPEDSNLIATALREAHEEVAIPPNAVSVIGQLAPLQSSSGYLVTPIVGVIPAGLPLRNNPAEVASIFEMPLSHVLNTQHYQQLNFHRAGENHRIYFYPYNGHLVWGLTAAILHRLALHIT</sequence>
<dbReference type="InterPro" id="IPR045121">
    <property type="entry name" value="CoAse"/>
</dbReference>